<evidence type="ECO:0000256" key="1">
    <source>
        <dbReference type="ARBA" id="ARBA00004229"/>
    </source>
</evidence>
<sequence length="315" mass="35772">MMVVQMRSYKGSKKMIKLNRNYRSHEALLQVPSKLFYDDDLIACGDEKVTHSLLGVSKRILRAESIVEEKEGPSRKEEEEEDKEEDKEEEEEEGFNSDAPLFFYGVIGKEICEDNSPSSYNPVEATVIVSLIEKLLSAKEFQVNSNDIGVIAPYRLQVQKIRLLLRSKNLHSVRVGTVDDYQGQEEKVILISTTLSNSERVNADHDNSIGFLHNSRRFNVAITRAKSFCLIVGNPWIMLAAPHWKELLLHCSMMRTYVGCENPLGSVGGDGEEEDENALLAMMREKMLGAGVVMTSANQKMDEFFRDEQQFRVLL</sequence>
<feature type="compositionally biased region" description="Acidic residues" evidence="4">
    <location>
        <begin position="78"/>
        <end position="95"/>
    </location>
</feature>
<dbReference type="InterPro" id="IPR027417">
    <property type="entry name" value="P-loop_NTPase"/>
</dbReference>
<accession>A0A7S4HAG2</accession>
<feature type="compositionally biased region" description="Basic and acidic residues" evidence="4">
    <location>
        <begin position="68"/>
        <end position="77"/>
    </location>
</feature>
<dbReference type="Gene3D" id="3.40.50.300">
    <property type="entry name" value="P-loop containing nucleotide triphosphate hydrolases"/>
    <property type="match status" value="1"/>
</dbReference>
<dbReference type="SUPFAM" id="SSF52540">
    <property type="entry name" value="P-loop containing nucleoside triphosphate hydrolases"/>
    <property type="match status" value="1"/>
</dbReference>
<name>A0A7S4HAG2_GUITH</name>
<feature type="region of interest" description="Disordered" evidence="4">
    <location>
        <begin position="68"/>
        <end position="95"/>
    </location>
</feature>
<evidence type="ECO:0000256" key="4">
    <source>
        <dbReference type="SAM" id="MobiDB-lite"/>
    </source>
</evidence>
<proteinExistence type="predicted"/>
<dbReference type="InterPro" id="IPR047187">
    <property type="entry name" value="SF1_C_Upf1"/>
</dbReference>
<evidence type="ECO:0000259" key="5">
    <source>
        <dbReference type="Pfam" id="PF13087"/>
    </source>
</evidence>
<dbReference type="EMBL" id="HBKN01002432">
    <property type="protein sequence ID" value="CAE2192770.1"/>
    <property type="molecule type" value="Transcribed_RNA"/>
</dbReference>
<evidence type="ECO:0000313" key="6">
    <source>
        <dbReference type="EMBL" id="CAE2192770.1"/>
    </source>
</evidence>
<protein>
    <recommendedName>
        <fullName evidence="5">DNA2/NAM7 helicase-like C-terminal domain-containing protein</fullName>
    </recommendedName>
</protein>
<evidence type="ECO:0000256" key="2">
    <source>
        <dbReference type="ARBA" id="ARBA00004496"/>
    </source>
</evidence>
<evidence type="ECO:0000256" key="3">
    <source>
        <dbReference type="ARBA" id="ARBA00022490"/>
    </source>
</evidence>
<gene>
    <name evidence="6" type="ORF">GTHE00462_LOCUS2081</name>
</gene>
<keyword evidence="3" id="KW-0963">Cytoplasm</keyword>
<dbReference type="PANTHER" id="PTHR45418:SF1">
    <property type="entry name" value="CANCER_TESTIS ANTIGEN 55"/>
    <property type="match status" value="1"/>
</dbReference>
<comment type="subcellular location">
    <subcellularLocation>
        <location evidence="2">Cytoplasm</location>
    </subcellularLocation>
    <subcellularLocation>
        <location evidence="1">Plastid</location>
        <location evidence="1">Chloroplast</location>
    </subcellularLocation>
</comment>
<reference evidence="6" key="1">
    <citation type="submission" date="2021-01" db="EMBL/GenBank/DDBJ databases">
        <authorList>
            <person name="Corre E."/>
            <person name="Pelletier E."/>
            <person name="Niang G."/>
            <person name="Scheremetjew M."/>
            <person name="Finn R."/>
            <person name="Kale V."/>
            <person name="Holt S."/>
            <person name="Cochrane G."/>
            <person name="Meng A."/>
            <person name="Brown T."/>
            <person name="Cohen L."/>
        </authorList>
    </citation>
    <scope>NUCLEOTIDE SEQUENCE</scope>
    <source>
        <strain evidence="6">CCMP 2712</strain>
    </source>
</reference>
<dbReference type="CDD" id="cd18808">
    <property type="entry name" value="SF1_C_Upf1"/>
    <property type="match status" value="1"/>
</dbReference>
<dbReference type="GO" id="GO:0009507">
    <property type="term" value="C:chloroplast"/>
    <property type="evidence" value="ECO:0007669"/>
    <property type="project" value="UniProtKB-SubCell"/>
</dbReference>
<dbReference type="Pfam" id="PF13087">
    <property type="entry name" value="AAA_12"/>
    <property type="match status" value="1"/>
</dbReference>
<dbReference type="PANTHER" id="PTHR45418">
    <property type="entry name" value="CANCER/TESTIS ANTIGEN 55"/>
    <property type="match status" value="1"/>
</dbReference>
<dbReference type="InterPro" id="IPR041679">
    <property type="entry name" value="DNA2/NAM7-like_C"/>
</dbReference>
<dbReference type="AlphaFoldDB" id="A0A7S4HAG2"/>
<organism evidence="6">
    <name type="scientific">Guillardia theta</name>
    <name type="common">Cryptophyte</name>
    <name type="synonym">Cryptomonas phi</name>
    <dbReference type="NCBI Taxonomy" id="55529"/>
    <lineage>
        <taxon>Eukaryota</taxon>
        <taxon>Cryptophyceae</taxon>
        <taxon>Pyrenomonadales</taxon>
        <taxon>Geminigeraceae</taxon>
        <taxon>Guillardia</taxon>
    </lineage>
</organism>
<feature type="domain" description="DNA2/NAM7 helicase-like C-terminal" evidence="5">
    <location>
        <begin position="11"/>
        <end position="234"/>
    </location>
</feature>